<keyword evidence="2" id="KW-1185">Reference proteome</keyword>
<accession>A0ABQ1MBF1</accession>
<dbReference type="RefSeq" id="WP_188752495.1">
    <property type="nucleotide sequence ID" value="NZ_BMIK01000012.1"/>
</dbReference>
<dbReference type="EMBL" id="BMIK01000012">
    <property type="protein sequence ID" value="GGC37797.1"/>
    <property type="molecule type" value="Genomic_DNA"/>
</dbReference>
<gene>
    <name evidence="1" type="ORF">GCM10011386_32380</name>
</gene>
<protein>
    <submittedName>
        <fullName evidence="1">Uncharacterized protein</fullName>
    </submittedName>
</protein>
<evidence type="ECO:0000313" key="2">
    <source>
        <dbReference type="Proteomes" id="UP000597338"/>
    </source>
</evidence>
<name>A0ABQ1MBF1_9SPHI</name>
<dbReference type="Proteomes" id="UP000597338">
    <property type="component" value="Unassembled WGS sequence"/>
</dbReference>
<comment type="caution">
    <text evidence="1">The sequence shown here is derived from an EMBL/GenBank/DDBJ whole genome shotgun (WGS) entry which is preliminary data.</text>
</comment>
<evidence type="ECO:0000313" key="1">
    <source>
        <dbReference type="EMBL" id="GGC37797.1"/>
    </source>
</evidence>
<organism evidence="1 2">
    <name type="scientific">Parapedobacter defluvii</name>
    <dbReference type="NCBI Taxonomy" id="2045106"/>
    <lineage>
        <taxon>Bacteria</taxon>
        <taxon>Pseudomonadati</taxon>
        <taxon>Bacteroidota</taxon>
        <taxon>Sphingobacteriia</taxon>
        <taxon>Sphingobacteriales</taxon>
        <taxon>Sphingobacteriaceae</taxon>
        <taxon>Parapedobacter</taxon>
    </lineage>
</organism>
<proteinExistence type="predicted"/>
<reference evidence="2" key="1">
    <citation type="journal article" date="2019" name="Int. J. Syst. Evol. Microbiol.">
        <title>The Global Catalogue of Microorganisms (GCM) 10K type strain sequencing project: providing services to taxonomists for standard genome sequencing and annotation.</title>
        <authorList>
            <consortium name="The Broad Institute Genomics Platform"/>
            <consortium name="The Broad Institute Genome Sequencing Center for Infectious Disease"/>
            <person name="Wu L."/>
            <person name="Ma J."/>
        </authorList>
    </citation>
    <scope>NUCLEOTIDE SEQUENCE [LARGE SCALE GENOMIC DNA]</scope>
    <source>
        <strain evidence="2">CGMCC 1.15342</strain>
    </source>
</reference>
<sequence length="50" mass="5772">MQGIDRDFNANQVRERIEYAQGYAINADEAVRLLAHYVTDWGEDGLYNPL</sequence>